<dbReference type="InterPro" id="IPR013767">
    <property type="entry name" value="PAS_fold"/>
</dbReference>
<dbReference type="InterPro" id="IPR035965">
    <property type="entry name" value="PAS-like_dom_sf"/>
</dbReference>
<evidence type="ECO:0000256" key="8">
    <source>
        <dbReference type="PROSITE-ProRule" id="PRU00169"/>
    </source>
</evidence>
<reference evidence="11 12" key="1">
    <citation type="submission" date="2006-02" db="EMBL/GenBank/DDBJ databases">
        <authorList>
            <person name="Pinhassi J."/>
            <person name="Pedros-Alio C."/>
            <person name="Ferriera S."/>
            <person name="Johnson J."/>
            <person name="Kravitz S."/>
            <person name="Halpern A."/>
            <person name="Remington K."/>
            <person name="Beeson K."/>
            <person name="Tran B."/>
            <person name="Rogers Y.-H."/>
            <person name="Friedman R."/>
            <person name="Venter J.C."/>
        </authorList>
    </citation>
    <scope>NUCLEOTIDE SEQUENCE [LARGE SCALE GENOMIC DNA]</scope>
    <source>
        <strain evidence="11 12">MED92</strain>
    </source>
</reference>
<name>A0A7U8C4D7_NEPCE</name>
<keyword evidence="2" id="KW-0808">Transferase</keyword>
<feature type="domain" description="Response regulatory" evidence="9">
    <location>
        <begin position="4"/>
        <end position="119"/>
    </location>
</feature>
<dbReference type="InterPro" id="IPR001789">
    <property type="entry name" value="Sig_transdc_resp-reg_receiver"/>
</dbReference>
<dbReference type="GO" id="GO:0000160">
    <property type="term" value="P:phosphorelay signal transduction system"/>
    <property type="evidence" value="ECO:0007669"/>
    <property type="project" value="InterPro"/>
</dbReference>
<evidence type="ECO:0000256" key="3">
    <source>
        <dbReference type="ARBA" id="ARBA00022741"/>
    </source>
</evidence>
<dbReference type="GO" id="GO:0006355">
    <property type="term" value="P:regulation of DNA-templated transcription"/>
    <property type="evidence" value="ECO:0007669"/>
    <property type="project" value="InterPro"/>
</dbReference>
<comment type="caution">
    <text evidence="11">The sequence shown here is derived from an EMBL/GenBank/DDBJ whole genome shotgun (WGS) entry which is preliminary data.</text>
</comment>
<dbReference type="FunFam" id="3.30.450.20:FF:000060">
    <property type="entry name" value="Sensor protein FixL"/>
    <property type="match status" value="1"/>
</dbReference>
<evidence type="ECO:0000259" key="9">
    <source>
        <dbReference type="PROSITE" id="PS50110"/>
    </source>
</evidence>
<feature type="domain" description="PAS" evidence="10">
    <location>
        <begin position="147"/>
        <end position="200"/>
    </location>
</feature>
<dbReference type="SUPFAM" id="SSF52172">
    <property type="entry name" value="CheY-like"/>
    <property type="match status" value="1"/>
</dbReference>
<comment type="function">
    <text evidence="6">Putative oxygen sensor; modulates the activity of FixJ, a transcriptional activator of nitrogen fixation fixK gene. FixL probably acts as a kinase that phosphorylates FixJ.</text>
</comment>
<evidence type="ECO:0000313" key="11">
    <source>
        <dbReference type="EMBL" id="EAR59691.1"/>
    </source>
</evidence>
<dbReference type="PROSITE" id="PS50112">
    <property type="entry name" value="PAS"/>
    <property type="match status" value="1"/>
</dbReference>
<dbReference type="PANTHER" id="PTHR44591:SF19">
    <property type="entry name" value="TWO-COMPONENT RESPONSE REGULATOR-RELATED"/>
    <property type="match status" value="1"/>
</dbReference>
<dbReference type="CDD" id="cd17569">
    <property type="entry name" value="REC_HupR-like"/>
    <property type="match status" value="1"/>
</dbReference>
<dbReference type="Gene3D" id="3.30.450.20">
    <property type="entry name" value="PAS domain"/>
    <property type="match status" value="1"/>
</dbReference>
<gene>
    <name evidence="11" type="ORF">MED92_09843</name>
</gene>
<keyword evidence="12" id="KW-1185">Reference proteome</keyword>
<protein>
    <recommendedName>
        <fullName evidence="7">Sensor protein FixL</fullName>
    </recommendedName>
</protein>
<dbReference type="SMART" id="SM00091">
    <property type="entry name" value="PAS"/>
    <property type="match status" value="1"/>
</dbReference>
<dbReference type="InterPro" id="IPR050595">
    <property type="entry name" value="Bact_response_regulator"/>
</dbReference>
<dbReference type="InterPro" id="IPR000014">
    <property type="entry name" value="PAS"/>
</dbReference>
<keyword evidence="3" id="KW-0547">Nucleotide-binding</keyword>
<feature type="modified residue" description="4-aspartylphosphate" evidence="8">
    <location>
        <position position="53"/>
    </location>
</feature>
<evidence type="ECO:0000256" key="4">
    <source>
        <dbReference type="ARBA" id="ARBA00022777"/>
    </source>
</evidence>
<evidence type="ECO:0000313" key="12">
    <source>
        <dbReference type="Proteomes" id="UP000002171"/>
    </source>
</evidence>
<dbReference type="NCBIfam" id="TIGR00229">
    <property type="entry name" value="sensory_box"/>
    <property type="match status" value="1"/>
</dbReference>
<sequence>MHVEVLLVDDEKDILKALSRILRRAGITSASKDSAEAALTWLGSNQASLIVSDFRMPGLSGTEFLAKVEVQWPETGRIILSGHADFDTVLKAVHTGVVHKFLAKPWNNQEFIEHIKTSLASQSNPSAPSAVQEDAPEDLSCDIQDPSEIKLQVALDTVVDGIVSINSRGIMLSTNASMERIFGYKSVEMIGNNVSMLMPEPYRSQHDHYLSQYKKPGLKGILGNQRRLVGLRKDGEVFPIELSVNSMELDVKRSFLG</sequence>
<dbReference type="EMBL" id="AAOW01000037">
    <property type="protein sequence ID" value="EAR59691.1"/>
    <property type="molecule type" value="Genomic_DNA"/>
</dbReference>
<dbReference type="Gene3D" id="3.40.50.2300">
    <property type="match status" value="1"/>
</dbReference>
<dbReference type="SUPFAM" id="SSF55785">
    <property type="entry name" value="PYP-like sensor domain (PAS domain)"/>
    <property type="match status" value="1"/>
</dbReference>
<evidence type="ECO:0000256" key="2">
    <source>
        <dbReference type="ARBA" id="ARBA00022679"/>
    </source>
</evidence>
<dbReference type="Pfam" id="PF00989">
    <property type="entry name" value="PAS"/>
    <property type="match status" value="1"/>
</dbReference>
<dbReference type="AlphaFoldDB" id="A0A7U8C4D7"/>
<dbReference type="RefSeq" id="WP_007019614.1">
    <property type="nucleotide sequence ID" value="NZ_CH724125.1"/>
</dbReference>
<dbReference type="CDD" id="cd00130">
    <property type="entry name" value="PAS"/>
    <property type="match status" value="1"/>
</dbReference>
<dbReference type="SMART" id="SM00448">
    <property type="entry name" value="REC"/>
    <property type="match status" value="1"/>
</dbReference>
<proteinExistence type="predicted"/>
<dbReference type="Pfam" id="PF00072">
    <property type="entry name" value="Response_reg"/>
    <property type="match status" value="1"/>
</dbReference>
<dbReference type="GO" id="GO:0016301">
    <property type="term" value="F:kinase activity"/>
    <property type="evidence" value="ECO:0007669"/>
    <property type="project" value="UniProtKB-KW"/>
</dbReference>
<evidence type="ECO:0000259" key="10">
    <source>
        <dbReference type="PROSITE" id="PS50112"/>
    </source>
</evidence>
<dbReference type="PROSITE" id="PS50110">
    <property type="entry name" value="RESPONSE_REGULATORY"/>
    <property type="match status" value="1"/>
</dbReference>
<evidence type="ECO:0000256" key="1">
    <source>
        <dbReference type="ARBA" id="ARBA00022553"/>
    </source>
</evidence>
<dbReference type="OrthoDB" id="9802066at2"/>
<dbReference type="PANTHER" id="PTHR44591">
    <property type="entry name" value="STRESS RESPONSE REGULATOR PROTEIN 1"/>
    <property type="match status" value="1"/>
</dbReference>
<evidence type="ECO:0000256" key="6">
    <source>
        <dbReference type="ARBA" id="ARBA00059827"/>
    </source>
</evidence>
<evidence type="ECO:0000256" key="5">
    <source>
        <dbReference type="ARBA" id="ARBA00022840"/>
    </source>
</evidence>
<keyword evidence="1 8" id="KW-0597">Phosphoprotein</keyword>
<dbReference type="InterPro" id="IPR011006">
    <property type="entry name" value="CheY-like_superfamily"/>
</dbReference>
<keyword evidence="5" id="KW-0067">ATP-binding</keyword>
<evidence type="ECO:0000256" key="7">
    <source>
        <dbReference type="ARBA" id="ARBA00070616"/>
    </source>
</evidence>
<organism evidence="11 12">
    <name type="scientific">Neptuniibacter caesariensis</name>
    <dbReference type="NCBI Taxonomy" id="207954"/>
    <lineage>
        <taxon>Bacteria</taxon>
        <taxon>Pseudomonadati</taxon>
        <taxon>Pseudomonadota</taxon>
        <taxon>Gammaproteobacteria</taxon>
        <taxon>Oceanospirillales</taxon>
        <taxon>Oceanospirillaceae</taxon>
        <taxon>Neptuniibacter</taxon>
    </lineage>
</organism>
<dbReference type="GO" id="GO:0005524">
    <property type="term" value="F:ATP binding"/>
    <property type="evidence" value="ECO:0007669"/>
    <property type="project" value="UniProtKB-KW"/>
</dbReference>
<accession>A0A7U8C4D7</accession>
<keyword evidence="4" id="KW-0418">Kinase</keyword>
<dbReference type="Proteomes" id="UP000002171">
    <property type="component" value="Unassembled WGS sequence"/>
</dbReference>